<dbReference type="AlphaFoldDB" id="A0A0H3B831"/>
<protein>
    <submittedName>
        <fullName evidence="1">Uncharacterized protein</fullName>
    </submittedName>
</protein>
<sequence length="35" mass="4140">MLEECKGNGRVPYFTLFKITNAYKPSWHVNSFECE</sequence>
<proteinExistence type="predicted"/>
<dbReference type="KEGG" id="ypy:YPK_3605"/>
<dbReference type="EMBL" id="CP000950">
    <property type="protein sequence ID" value="ACA69872.1"/>
    <property type="molecule type" value="Genomic_DNA"/>
</dbReference>
<accession>A0A0H3B831</accession>
<organism evidence="1">
    <name type="scientific">Yersinia pseudotuberculosis serotype O:3 (strain YPIII)</name>
    <dbReference type="NCBI Taxonomy" id="502800"/>
    <lineage>
        <taxon>Bacteria</taxon>
        <taxon>Pseudomonadati</taxon>
        <taxon>Pseudomonadota</taxon>
        <taxon>Gammaproteobacteria</taxon>
        <taxon>Enterobacterales</taxon>
        <taxon>Yersiniaceae</taxon>
        <taxon>Yersinia</taxon>
    </lineage>
</organism>
<reference evidence="1" key="1">
    <citation type="submission" date="2008-02" db="EMBL/GenBank/DDBJ databases">
        <title>Complete sequence of Yersinia pseudotuberculosis YPIII.</title>
        <authorList>
            <consortium name="US DOE Joint Genome Institute"/>
            <person name="Challacombe J.F."/>
            <person name="Bruce D."/>
            <person name="Detter J.C."/>
            <person name="Green L."/>
            <person name="Land M."/>
            <person name="Munk C."/>
            <person name="Lindler L.E."/>
            <person name="Nikolich M.P."/>
            <person name="Brettin T."/>
        </authorList>
    </citation>
    <scope>NUCLEOTIDE SEQUENCE</scope>
    <source>
        <strain evidence="1">YPIII</strain>
    </source>
</reference>
<gene>
    <name evidence="1" type="ordered locus">YPK_3605</name>
</gene>
<name>A0A0H3B831_YERPY</name>
<evidence type="ECO:0000313" key="1">
    <source>
        <dbReference type="EMBL" id="ACA69872.1"/>
    </source>
</evidence>
<dbReference type="PATRIC" id="fig|502800.11.peg.4356"/>